<dbReference type="EMBL" id="LFYR01000785">
    <property type="protein sequence ID" value="KMZ69204.1"/>
    <property type="molecule type" value="Genomic_DNA"/>
</dbReference>
<comment type="caution">
    <text evidence="2">The sequence shown here is derived from an EMBL/GenBank/DDBJ whole genome shotgun (WGS) entry which is preliminary data.</text>
</comment>
<protein>
    <submittedName>
        <fullName evidence="2">Ribonucleoside-diphosphate reductase</fullName>
    </submittedName>
</protein>
<keyword evidence="3" id="KW-1185">Reference proteome</keyword>
<evidence type="ECO:0000313" key="3">
    <source>
        <dbReference type="Proteomes" id="UP000036987"/>
    </source>
</evidence>
<dbReference type="SUPFAM" id="SSF51998">
    <property type="entry name" value="PFL-like glycyl radical enzymes"/>
    <property type="match status" value="1"/>
</dbReference>
<organism evidence="2 3">
    <name type="scientific">Zostera marina</name>
    <name type="common">Eelgrass</name>
    <dbReference type="NCBI Taxonomy" id="29655"/>
    <lineage>
        <taxon>Eukaryota</taxon>
        <taxon>Viridiplantae</taxon>
        <taxon>Streptophyta</taxon>
        <taxon>Embryophyta</taxon>
        <taxon>Tracheophyta</taxon>
        <taxon>Spermatophyta</taxon>
        <taxon>Magnoliopsida</taxon>
        <taxon>Liliopsida</taxon>
        <taxon>Zosteraceae</taxon>
        <taxon>Zostera</taxon>
    </lineage>
</organism>
<feature type="chain" id="PRO_5005527645" evidence="1">
    <location>
        <begin position="20"/>
        <end position="120"/>
    </location>
</feature>
<sequence>MCSCLCKLLYRLSFLSTLAKMYVVKRDGRQEKVCFRIYNGITTTVRVRPYSSHYRNCPSYVQGKGLVLCSSDARFIHAKSERSQGKTIKILSAQNLWFKILESQVKPGTPYMLFKELGYK</sequence>
<dbReference type="OrthoDB" id="3000483at2759"/>
<keyword evidence="1" id="KW-0732">Signal</keyword>
<evidence type="ECO:0000313" key="2">
    <source>
        <dbReference type="EMBL" id="KMZ69204.1"/>
    </source>
</evidence>
<dbReference type="AlphaFoldDB" id="A0A0K9PJS4"/>
<accession>A0A0K9PJS4</accession>
<dbReference type="Proteomes" id="UP000036987">
    <property type="component" value="Unassembled WGS sequence"/>
</dbReference>
<reference evidence="3" key="1">
    <citation type="journal article" date="2016" name="Nature">
        <title>The genome of the seagrass Zostera marina reveals angiosperm adaptation to the sea.</title>
        <authorList>
            <person name="Olsen J.L."/>
            <person name="Rouze P."/>
            <person name="Verhelst B."/>
            <person name="Lin Y.-C."/>
            <person name="Bayer T."/>
            <person name="Collen J."/>
            <person name="Dattolo E."/>
            <person name="De Paoli E."/>
            <person name="Dittami S."/>
            <person name="Maumus F."/>
            <person name="Michel G."/>
            <person name="Kersting A."/>
            <person name="Lauritano C."/>
            <person name="Lohaus R."/>
            <person name="Toepel M."/>
            <person name="Tonon T."/>
            <person name="Vanneste K."/>
            <person name="Amirebrahimi M."/>
            <person name="Brakel J."/>
            <person name="Bostroem C."/>
            <person name="Chovatia M."/>
            <person name="Grimwood J."/>
            <person name="Jenkins J.W."/>
            <person name="Jueterbock A."/>
            <person name="Mraz A."/>
            <person name="Stam W.T."/>
            <person name="Tice H."/>
            <person name="Bornberg-Bauer E."/>
            <person name="Green P.J."/>
            <person name="Pearson G.A."/>
            <person name="Procaccini G."/>
            <person name="Duarte C.M."/>
            <person name="Schmutz J."/>
            <person name="Reusch T.B.H."/>
            <person name="Van de Peer Y."/>
        </authorList>
    </citation>
    <scope>NUCLEOTIDE SEQUENCE [LARGE SCALE GENOMIC DNA]</scope>
    <source>
        <strain evidence="3">cv. Finnish</strain>
    </source>
</reference>
<name>A0A0K9PJS4_ZOSMR</name>
<feature type="signal peptide" evidence="1">
    <location>
        <begin position="1"/>
        <end position="19"/>
    </location>
</feature>
<dbReference type="STRING" id="29655.A0A0K9PJS4"/>
<evidence type="ECO:0000256" key="1">
    <source>
        <dbReference type="SAM" id="SignalP"/>
    </source>
</evidence>
<gene>
    <name evidence="2" type="ORF">ZOSMA_21G00580</name>
</gene>
<proteinExistence type="predicted"/>